<accession>A0A382EJG0</accession>
<organism evidence="1">
    <name type="scientific">marine metagenome</name>
    <dbReference type="NCBI Taxonomy" id="408172"/>
    <lineage>
        <taxon>unclassified sequences</taxon>
        <taxon>metagenomes</taxon>
        <taxon>ecological metagenomes</taxon>
    </lineage>
</organism>
<evidence type="ECO:0000313" key="1">
    <source>
        <dbReference type="EMBL" id="SVB50830.1"/>
    </source>
</evidence>
<reference evidence="1" key="1">
    <citation type="submission" date="2018-05" db="EMBL/GenBank/DDBJ databases">
        <authorList>
            <person name="Lanie J.A."/>
            <person name="Ng W.-L."/>
            <person name="Kazmierczak K.M."/>
            <person name="Andrzejewski T.M."/>
            <person name="Davidsen T.M."/>
            <person name="Wayne K.J."/>
            <person name="Tettelin H."/>
            <person name="Glass J.I."/>
            <person name="Rusch D."/>
            <person name="Podicherti R."/>
            <person name="Tsui H.-C.T."/>
            <person name="Winkler M.E."/>
        </authorList>
    </citation>
    <scope>NUCLEOTIDE SEQUENCE</scope>
</reference>
<sequence>VGKFSDVRLYLSAFNHVMTYVQLITVHVKHIIQKNHINSYCLCLNIHHTVSWRTTTRKVCILEVYSDLIQGDLDNLYEDSAVKNKDITTELSVSTAMVSHTMRDPIARRKVA</sequence>
<dbReference type="EMBL" id="UINC01044840">
    <property type="protein sequence ID" value="SVB50830.1"/>
    <property type="molecule type" value="Genomic_DNA"/>
</dbReference>
<gene>
    <name evidence="1" type="ORF">METZ01_LOCUS203684</name>
</gene>
<dbReference type="AlphaFoldDB" id="A0A382EJG0"/>
<protein>
    <submittedName>
        <fullName evidence="1">Uncharacterized protein</fullName>
    </submittedName>
</protein>
<feature type="non-terminal residue" evidence="1">
    <location>
        <position position="1"/>
    </location>
</feature>
<proteinExistence type="predicted"/>
<name>A0A382EJG0_9ZZZZ</name>